<name>A0ABD1YS65_9MARC</name>
<evidence type="ECO:0000313" key="3">
    <source>
        <dbReference type="Proteomes" id="UP001605036"/>
    </source>
</evidence>
<evidence type="ECO:0000256" key="1">
    <source>
        <dbReference type="SAM" id="MobiDB-lite"/>
    </source>
</evidence>
<dbReference type="Proteomes" id="UP001605036">
    <property type="component" value="Unassembled WGS sequence"/>
</dbReference>
<reference evidence="2 3" key="1">
    <citation type="submission" date="2024-09" db="EMBL/GenBank/DDBJ databases">
        <title>Chromosome-scale assembly of Riccia fluitans.</title>
        <authorList>
            <person name="Paukszto L."/>
            <person name="Sawicki J."/>
            <person name="Karawczyk K."/>
            <person name="Piernik-Szablinska J."/>
            <person name="Szczecinska M."/>
            <person name="Mazdziarz M."/>
        </authorList>
    </citation>
    <scope>NUCLEOTIDE SEQUENCE [LARGE SCALE GENOMIC DNA]</scope>
    <source>
        <strain evidence="2">Rf_01</strain>
        <tissue evidence="2">Aerial parts of the thallus</tissue>
    </source>
</reference>
<feature type="compositionally biased region" description="Polar residues" evidence="1">
    <location>
        <begin position="98"/>
        <end position="110"/>
    </location>
</feature>
<dbReference type="AlphaFoldDB" id="A0ABD1YS65"/>
<comment type="caution">
    <text evidence="2">The sequence shown here is derived from an EMBL/GenBank/DDBJ whole genome shotgun (WGS) entry which is preliminary data.</text>
</comment>
<evidence type="ECO:0000313" key="2">
    <source>
        <dbReference type="EMBL" id="KAL2632562.1"/>
    </source>
</evidence>
<accession>A0ABD1YS65</accession>
<sequence>MSTLLFGAEPKETKAANPAPEPPRPSGSMMMISNSVFGIPSEETCHCPEHCPERGTASSSAYCLLGDNCLIEEQQKSRFRPLTQEQQKPKIPARVQEPETNGSEAKSTGIHSRDTNDLTREEQIAMGWGFFST</sequence>
<keyword evidence="3" id="KW-1185">Reference proteome</keyword>
<gene>
    <name evidence="2" type="ORF">R1flu_004041</name>
</gene>
<feature type="compositionally biased region" description="Basic and acidic residues" evidence="1">
    <location>
        <begin position="111"/>
        <end position="120"/>
    </location>
</feature>
<feature type="region of interest" description="Disordered" evidence="1">
    <location>
        <begin position="80"/>
        <end position="120"/>
    </location>
</feature>
<feature type="region of interest" description="Disordered" evidence="1">
    <location>
        <begin position="1"/>
        <end position="32"/>
    </location>
</feature>
<proteinExistence type="predicted"/>
<dbReference type="EMBL" id="JBHFFA010000003">
    <property type="protein sequence ID" value="KAL2632562.1"/>
    <property type="molecule type" value="Genomic_DNA"/>
</dbReference>
<protein>
    <submittedName>
        <fullName evidence="2">Uncharacterized protein</fullName>
    </submittedName>
</protein>
<organism evidence="2 3">
    <name type="scientific">Riccia fluitans</name>
    <dbReference type="NCBI Taxonomy" id="41844"/>
    <lineage>
        <taxon>Eukaryota</taxon>
        <taxon>Viridiplantae</taxon>
        <taxon>Streptophyta</taxon>
        <taxon>Embryophyta</taxon>
        <taxon>Marchantiophyta</taxon>
        <taxon>Marchantiopsida</taxon>
        <taxon>Marchantiidae</taxon>
        <taxon>Marchantiales</taxon>
        <taxon>Ricciaceae</taxon>
        <taxon>Riccia</taxon>
    </lineage>
</organism>